<reference evidence="2 3" key="1">
    <citation type="submission" date="2015-09" db="EMBL/GenBank/DDBJ databases">
        <title>Genome sequencing project for genomic taxonomy and phylogenomics of Bacillus-like bacteria.</title>
        <authorList>
            <person name="Liu B."/>
            <person name="Wang J."/>
            <person name="Zhu Y."/>
            <person name="Liu G."/>
            <person name="Chen Q."/>
            <person name="Chen Z."/>
            <person name="Lan J."/>
            <person name="Che J."/>
            <person name="Ge C."/>
            <person name="Shi H."/>
            <person name="Pan Z."/>
            <person name="Liu X."/>
        </authorList>
    </citation>
    <scope>NUCLEOTIDE SEQUENCE [LARGE SCALE GENOMIC DNA]</scope>
    <source>
        <strain evidence="2 3">LMG 18435</strain>
    </source>
</reference>
<dbReference type="OrthoDB" id="2364593at2"/>
<organism evidence="2 3">
    <name type="scientific">Heyndrickxia shackletonii</name>
    <dbReference type="NCBI Taxonomy" id="157838"/>
    <lineage>
        <taxon>Bacteria</taxon>
        <taxon>Bacillati</taxon>
        <taxon>Bacillota</taxon>
        <taxon>Bacilli</taxon>
        <taxon>Bacillales</taxon>
        <taxon>Bacillaceae</taxon>
        <taxon>Heyndrickxia</taxon>
    </lineage>
</organism>
<dbReference type="InterPro" id="IPR019734">
    <property type="entry name" value="TPR_rpt"/>
</dbReference>
<sequence>MKKDKNIKKNENVIYFPGLPQRLLAMGIEQLESKQFEKAADFLSQAKELEPDSAEIETALLVAFFEMGNYSDARSLCENMLKRGIGDYFEIIDIYLMVLIQLKEYKKAAETINVLIEEKEVPLDKQEHYEKLLQFSEKRSGIEIEDFVTKNENKAILTSNDIQEQIMEIAALMNVNIQPYRNELTRYLNDSKQHPFVQTMILNLFKEHGIEKKVTIEKFHYKETVIPTQLDPLFETPFYMEIIDELQKNMAQKNPSLYEQIKSILDKHFFLLYPFELEPPYVKLWMAGYHLLGQELYGESIKIDKICEYYQINKADLNNCLEFLHQLEEISLPIL</sequence>
<keyword evidence="1" id="KW-0802">TPR repeat</keyword>
<dbReference type="SUPFAM" id="SSF48452">
    <property type="entry name" value="TPR-like"/>
    <property type="match status" value="1"/>
</dbReference>
<dbReference type="PROSITE" id="PS50005">
    <property type="entry name" value="TPR"/>
    <property type="match status" value="1"/>
</dbReference>
<dbReference type="RefSeq" id="WP_055739097.1">
    <property type="nucleotide sequence ID" value="NZ_JAAIWL010000014.1"/>
</dbReference>
<evidence type="ECO:0000256" key="1">
    <source>
        <dbReference type="PROSITE-ProRule" id="PRU00339"/>
    </source>
</evidence>
<gene>
    <name evidence="2" type="ORF">AN964_07610</name>
</gene>
<dbReference type="Proteomes" id="UP000051888">
    <property type="component" value="Unassembled WGS sequence"/>
</dbReference>
<name>A0A0Q3WWZ6_9BACI</name>
<proteinExistence type="predicted"/>
<evidence type="ECO:0000313" key="3">
    <source>
        <dbReference type="Proteomes" id="UP000051888"/>
    </source>
</evidence>
<dbReference type="EMBL" id="LJJC01000004">
    <property type="protein sequence ID" value="KQL53371.1"/>
    <property type="molecule type" value="Genomic_DNA"/>
</dbReference>
<keyword evidence="3" id="KW-1185">Reference proteome</keyword>
<dbReference type="Gene3D" id="1.25.40.10">
    <property type="entry name" value="Tetratricopeptide repeat domain"/>
    <property type="match status" value="1"/>
</dbReference>
<dbReference type="AlphaFoldDB" id="A0A0Q3WWZ6"/>
<comment type="caution">
    <text evidence="2">The sequence shown here is derived from an EMBL/GenBank/DDBJ whole genome shotgun (WGS) entry which is preliminary data.</text>
</comment>
<dbReference type="PATRIC" id="fig|157838.3.peg.1673"/>
<accession>A0A0Q3WWZ6</accession>
<dbReference type="STRING" id="157838.AN964_07610"/>
<protein>
    <submittedName>
        <fullName evidence="2">Uncharacterized protein</fullName>
    </submittedName>
</protein>
<feature type="repeat" description="TPR" evidence="1">
    <location>
        <begin position="20"/>
        <end position="53"/>
    </location>
</feature>
<dbReference type="InterPro" id="IPR011990">
    <property type="entry name" value="TPR-like_helical_dom_sf"/>
</dbReference>
<evidence type="ECO:0000313" key="2">
    <source>
        <dbReference type="EMBL" id="KQL53371.1"/>
    </source>
</evidence>
<dbReference type="SUPFAM" id="SSF116965">
    <property type="entry name" value="Hypothetical protein MPN330"/>
    <property type="match status" value="1"/>
</dbReference>